<gene>
    <name evidence="4" type="ORF">TWF694_008429</name>
</gene>
<feature type="signal peptide" evidence="2">
    <location>
        <begin position="1"/>
        <end position="18"/>
    </location>
</feature>
<keyword evidence="2" id="KW-0732">Signal</keyword>
<dbReference type="PROSITE" id="PS51212">
    <property type="entry name" value="WSC"/>
    <property type="match status" value="2"/>
</dbReference>
<evidence type="ECO:0000313" key="4">
    <source>
        <dbReference type="EMBL" id="KAK6541051.1"/>
    </source>
</evidence>
<evidence type="ECO:0000259" key="3">
    <source>
        <dbReference type="PROSITE" id="PS51212"/>
    </source>
</evidence>
<protein>
    <recommendedName>
        <fullName evidence="3">WSC domain-containing protein</fullName>
    </recommendedName>
</protein>
<evidence type="ECO:0000256" key="1">
    <source>
        <dbReference type="SAM" id="MobiDB-lite"/>
    </source>
</evidence>
<feature type="domain" description="WSC" evidence="3">
    <location>
        <begin position="66"/>
        <end position="161"/>
    </location>
</feature>
<dbReference type="EMBL" id="JAVHJO010000004">
    <property type="protein sequence ID" value="KAK6541051.1"/>
    <property type="molecule type" value="Genomic_DNA"/>
</dbReference>
<feature type="domain" description="WSC" evidence="3">
    <location>
        <begin position="174"/>
        <end position="266"/>
    </location>
</feature>
<comment type="caution">
    <text evidence="4">The sequence shown here is derived from an EMBL/GenBank/DDBJ whole genome shotgun (WGS) entry which is preliminary data.</text>
</comment>
<proteinExistence type="predicted"/>
<feature type="compositionally biased region" description="Low complexity" evidence="1">
    <location>
        <begin position="293"/>
        <end position="310"/>
    </location>
</feature>
<accession>A0AAV9XGH6</accession>
<feature type="compositionally biased region" description="Pro residues" evidence="1">
    <location>
        <begin position="270"/>
        <end position="283"/>
    </location>
</feature>
<dbReference type="Pfam" id="PF01822">
    <property type="entry name" value="WSC"/>
    <property type="match status" value="2"/>
</dbReference>
<dbReference type="SMART" id="SM00321">
    <property type="entry name" value="WSC"/>
    <property type="match status" value="2"/>
</dbReference>
<dbReference type="AlphaFoldDB" id="A0AAV9XGH6"/>
<feature type="region of interest" description="Disordered" evidence="1">
    <location>
        <begin position="270"/>
        <end position="310"/>
    </location>
</feature>
<dbReference type="Proteomes" id="UP001365542">
    <property type="component" value="Unassembled WGS sequence"/>
</dbReference>
<keyword evidence="5" id="KW-1185">Reference proteome</keyword>
<evidence type="ECO:0000313" key="5">
    <source>
        <dbReference type="Proteomes" id="UP001365542"/>
    </source>
</evidence>
<evidence type="ECO:0000256" key="2">
    <source>
        <dbReference type="SAM" id="SignalP"/>
    </source>
</evidence>
<organism evidence="4 5">
    <name type="scientific">Orbilia ellipsospora</name>
    <dbReference type="NCBI Taxonomy" id="2528407"/>
    <lineage>
        <taxon>Eukaryota</taxon>
        <taxon>Fungi</taxon>
        <taxon>Dikarya</taxon>
        <taxon>Ascomycota</taxon>
        <taxon>Pezizomycotina</taxon>
        <taxon>Orbiliomycetes</taxon>
        <taxon>Orbiliales</taxon>
        <taxon>Orbiliaceae</taxon>
        <taxon>Orbilia</taxon>
    </lineage>
</organism>
<name>A0AAV9XGH6_9PEZI</name>
<feature type="chain" id="PRO_5043911756" description="WSC domain-containing protein" evidence="2">
    <location>
        <begin position="19"/>
        <end position="599"/>
    </location>
</feature>
<sequence>MRTILLEAALLGASVAFALPGDSEFLNHGSHLNDKRTYSCKVYGKWGKCSYGPLFSLQYKEIGTNQWKEYGKGILDFILPGTDNGWGLWMNPQAMLREDCVASCKALGARYAAFGGGTQCACGSLIYGVKIADSSCPNKCTGSAMGPCGGPDGTWTIYKDMTYCDPTDDDSEADYKALGCYWDDCARVVKMKMETSDNMSVSRCKTRAQAAGYPYFAVEGGKDCYAGGALRPGARKATDKDCWTSCSGNPGEKCGGSWAAQVYYNKNLAPPQPCGPNPQPPKSRPATPKVTITQTTPGPQSGTTTKTGSKTDTVVITTPKVTITQTTPGPQSGVTTKIGSKTDTVVITTPKVTITETTPGPQSGTTTRTGSRTDTVVITTPKVTITQTTPGPQTGITTKIGSKTDTVIITTPVTSKVTITQTTPGPQSGTTTKTGSKTDTIIITIPNTPIPTPTPNPPTESCCIMPKPSGDVPNGVVYPLGGFKASTVYWSPNDAKFVLVKLSGIDSNCPTTYGNTITDFQNACWNACTEQQKKCYATYASKELCGSGSNATCYNVQQLKEQCDCQFKACKKANTDTKITDNPLKDAMSKCTGDNGYYR</sequence>
<reference evidence="4 5" key="1">
    <citation type="submission" date="2019-10" db="EMBL/GenBank/DDBJ databases">
        <authorList>
            <person name="Palmer J.M."/>
        </authorList>
    </citation>
    <scope>NUCLEOTIDE SEQUENCE [LARGE SCALE GENOMIC DNA]</scope>
    <source>
        <strain evidence="4 5">TWF694</strain>
    </source>
</reference>
<dbReference type="InterPro" id="IPR002889">
    <property type="entry name" value="WSC_carb-bd"/>
</dbReference>